<evidence type="ECO:0000313" key="3">
    <source>
        <dbReference type="Proteomes" id="UP001620626"/>
    </source>
</evidence>
<dbReference type="EMBL" id="JBICBT010001098">
    <property type="protein sequence ID" value="KAL3083598.1"/>
    <property type="molecule type" value="Genomic_DNA"/>
</dbReference>
<evidence type="ECO:0000313" key="2">
    <source>
        <dbReference type="EMBL" id="KAL3083598.1"/>
    </source>
</evidence>
<protein>
    <submittedName>
        <fullName evidence="2">Uncharacterized protein</fullName>
    </submittedName>
</protein>
<feature type="compositionally biased region" description="Low complexity" evidence="1">
    <location>
        <begin position="36"/>
        <end position="52"/>
    </location>
</feature>
<proteinExistence type="predicted"/>
<feature type="region of interest" description="Disordered" evidence="1">
    <location>
        <begin position="32"/>
        <end position="151"/>
    </location>
</feature>
<organism evidence="2 3">
    <name type="scientific">Heterodera trifolii</name>
    <dbReference type="NCBI Taxonomy" id="157864"/>
    <lineage>
        <taxon>Eukaryota</taxon>
        <taxon>Metazoa</taxon>
        <taxon>Ecdysozoa</taxon>
        <taxon>Nematoda</taxon>
        <taxon>Chromadorea</taxon>
        <taxon>Rhabditida</taxon>
        <taxon>Tylenchina</taxon>
        <taxon>Tylenchomorpha</taxon>
        <taxon>Tylenchoidea</taxon>
        <taxon>Heteroderidae</taxon>
        <taxon>Heteroderinae</taxon>
        <taxon>Heterodera</taxon>
    </lineage>
</organism>
<dbReference type="Proteomes" id="UP001620626">
    <property type="component" value="Unassembled WGS sequence"/>
</dbReference>
<gene>
    <name evidence="2" type="ORF">niasHT_036370</name>
</gene>
<comment type="caution">
    <text evidence="2">The sequence shown here is derived from an EMBL/GenBank/DDBJ whole genome shotgun (WGS) entry which is preliminary data.</text>
</comment>
<dbReference type="AlphaFoldDB" id="A0ABD2J6M2"/>
<sequence>MVRPSVGRSIRPFLYLTVVSPRGALKFNHTPKNWVSSSSSIPQQIPKSHPIKTAAEQRNKSEVMEVPTRGGGRIAIDRRDGLGVGGGDVHHHNSPSPSGSVEEEEEQNEEEDDEEVKKRKCRFKVIYSSSPRPSVSVDGAAETKKTAEDEK</sequence>
<evidence type="ECO:0000256" key="1">
    <source>
        <dbReference type="SAM" id="MobiDB-lite"/>
    </source>
</evidence>
<name>A0ABD2J6M2_9BILA</name>
<keyword evidence="3" id="KW-1185">Reference proteome</keyword>
<feature type="compositionally biased region" description="Basic and acidic residues" evidence="1">
    <location>
        <begin position="141"/>
        <end position="151"/>
    </location>
</feature>
<reference evidence="2 3" key="1">
    <citation type="submission" date="2024-10" db="EMBL/GenBank/DDBJ databases">
        <authorList>
            <person name="Kim D."/>
        </authorList>
    </citation>
    <scope>NUCLEOTIDE SEQUENCE [LARGE SCALE GENOMIC DNA]</scope>
    <source>
        <strain evidence="2">BH-2024</strain>
    </source>
</reference>
<accession>A0ABD2J6M2</accession>
<feature type="compositionally biased region" description="Acidic residues" evidence="1">
    <location>
        <begin position="101"/>
        <end position="114"/>
    </location>
</feature>